<dbReference type="EMBL" id="LAXI01000017">
    <property type="protein sequence ID" value="KRS16040.1"/>
    <property type="molecule type" value="Genomic_DNA"/>
</dbReference>
<sequence length="119" mass="13494">MRGAVALALCVVATPLRAEMDFVTDRALCGLEMIERHEKGMSFDGKWFSEIEYYCELSEPIPRPDWTSDETHIRPGYCEEPGALFPKVFVLRTFQSEPGVLYVYEDETGAPQTYFLCGA</sequence>
<evidence type="ECO:0000313" key="3">
    <source>
        <dbReference type="Proteomes" id="UP000051401"/>
    </source>
</evidence>
<accession>A0A0T5P4F4</accession>
<dbReference type="OrthoDB" id="7875811at2"/>
<evidence type="ECO:0000313" key="1">
    <source>
        <dbReference type="EMBL" id="KRS16040.1"/>
    </source>
</evidence>
<dbReference type="RefSeq" id="WP_057819222.1">
    <property type="nucleotide sequence ID" value="NZ_CP031598.1"/>
</dbReference>
<dbReference type="Proteomes" id="UP000325785">
    <property type="component" value="Chromosome"/>
</dbReference>
<dbReference type="STRING" id="540747.SAMN04488031_113118"/>
<gene>
    <name evidence="2" type="ORF">RIdsm_03869</name>
    <name evidence="1" type="ORF">XM52_20980</name>
</gene>
<dbReference type="AlphaFoldDB" id="A0A0T5P4F4"/>
<dbReference type="Proteomes" id="UP000051401">
    <property type="component" value="Unassembled WGS sequence"/>
</dbReference>
<evidence type="ECO:0000313" key="2">
    <source>
        <dbReference type="EMBL" id="QEW28044.1"/>
    </source>
</evidence>
<organism evidence="1 3">
    <name type="scientific">Roseovarius indicus</name>
    <dbReference type="NCBI Taxonomy" id="540747"/>
    <lineage>
        <taxon>Bacteria</taxon>
        <taxon>Pseudomonadati</taxon>
        <taxon>Pseudomonadota</taxon>
        <taxon>Alphaproteobacteria</taxon>
        <taxon>Rhodobacterales</taxon>
        <taxon>Roseobacteraceae</taxon>
        <taxon>Roseovarius</taxon>
    </lineage>
</organism>
<dbReference type="KEGG" id="rid:RIdsm_03869"/>
<proteinExistence type="predicted"/>
<dbReference type="EMBL" id="CP031598">
    <property type="protein sequence ID" value="QEW28044.1"/>
    <property type="molecule type" value="Genomic_DNA"/>
</dbReference>
<name>A0A0T5P4F4_9RHOB</name>
<reference evidence="2 4" key="2">
    <citation type="submission" date="2018-08" db="EMBL/GenBank/DDBJ databases">
        <title>Genetic Globetrotter - A new plasmid hitch-hiking vast phylogenetic and geographic distances.</title>
        <authorList>
            <person name="Vollmers J."/>
            <person name="Petersen J."/>
        </authorList>
    </citation>
    <scope>NUCLEOTIDE SEQUENCE [LARGE SCALE GENOMIC DNA]</scope>
    <source>
        <strain evidence="2 4">DSM 26383</strain>
    </source>
</reference>
<evidence type="ECO:0000313" key="4">
    <source>
        <dbReference type="Proteomes" id="UP000325785"/>
    </source>
</evidence>
<keyword evidence="3" id="KW-1185">Reference proteome</keyword>
<reference evidence="1 3" key="1">
    <citation type="submission" date="2015-04" db="EMBL/GenBank/DDBJ databases">
        <title>The draft genome sequence of Roseovarius indicus B108T.</title>
        <authorList>
            <person name="Li G."/>
            <person name="Lai Q."/>
            <person name="Shao Z."/>
            <person name="Yan P."/>
        </authorList>
    </citation>
    <scope>NUCLEOTIDE SEQUENCE [LARGE SCALE GENOMIC DNA]</scope>
    <source>
        <strain evidence="1 3">B108</strain>
    </source>
</reference>
<dbReference type="PATRIC" id="fig|540747.5.peg.1963"/>
<protein>
    <submittedName>
        <fullName evidence="1">Uncharacterized protein</fullName>
    </submittedName>
</protein>